<protein>
    <submittedName>
        <fullName evidence="1">Uncharacterized protein</fullName>
    </submittedName>
</protein>
<evidence type="ECO:0000313" key="1">
    <source>
        <dbReference type="EMBL" id="QAX98147.1"/>
    </source>
</evidence>
<dbReference type="Proteomes" id="UP000289452">
    <property type="component" value="Segment"/>
</dbReference>
<evidence type="ECO:0000313" key="2">
    <source>
        <dbReference type="Proteomes" id="UP000289452"/>
    </source>
</evidence>
<name>A0A411B9D2_9CAUD</name>
<reference evidence="1" key="1">
    <citation type="submission" date="2018-08" db="EMBL/GenBank/DDBJ databases">
        <title>PaGz-1, Complete genome sequences of 3 novel enterobacteria, Pakpunavirus like phages.</title>
        <authorList>
            <person name="Yuan S."/>
            <person name="Ma Y."/>
            <person name="Liu Q."/>
        </authorList>
    </citation>
    <scope>NUCLEOTIDE SEQUENCE [LARGE SCALE GENOMIC DNA]</scope>
</reference>
<sequence>MNCLGHAIGGDERFLCERCVSIAPADLACCVEGLLVCFDCYFEIFCEEEGEDRE</sequence>
<accession>A0A411B9D2</accession>
<organism evidence="1 2">
    <name type="scientific">Pseudomonas phage PaGz-1</name>
    <dbReference type="NCBI Taxonomy" id="2419748"/>
    <lineage>
        <taxon>Viruses</taxon>
        <taxon>Duplodnaviria</taxon>
        <taxon>Heunggongvirae</taxon>
        <taxon>Uroviricota</taxon>
        <taxon>Caudoviricetes</taxon>
        <taxon>Vandenendeviridae</taxon>
        <taxon>Skurskavirinae</taxon>
        <taxon>Pakpunavirus</taxon>
        <taxon>Pakpunavirus PaGz-1</taxon>
    </lineage>
</organism>
<keyword evidence="2" id="KW-1185">Reference proteome</keyword>
<proteinExistence type="predicted"/>
<dbReference type="EMBL" id="MH791399">
    <property type="protein sequence ID" value="QAX98147.1"/>
    <property type="molecule type" value="Genomic_DNA"/>
</dbReference>